<dbReference type="GO" id="GO:0005811">
    <property type="term" value="C:lipid droplet"/>
    <property type="evidence" value="ECO:0007669"/>
    <property type="project" value="TreeGrafter"/>
</dbReference>
<dbReference type="Gene3D" id="3.40.50.720">
    <property type="entry name" value="NAD(P)-binding Rossmann-like Domain"/>
    <property type="match status" value="1"/>
</dbReference>
<dbReference type="InterPro" id="IPR051593">
    <property type="entry name" value="Ergosterol_Biosynth_ERG27"/>
</dbReference>
<comment type="similarity">
    <text evidence="6">Belongs to the short-chain dehydrogenases/reductases (SDR) family. ERG27 subfamily.</text>
</comment>
<proteinExistence type="inferred from homology"/>
<evidence type="ECO:0000256" key="4">
    <source>
        <dbReference type="ARBA" id="ARBA00023002"/>
    </source>
</evidence>
<dbReference type="InParanoid" id="A0A409YCF6"/>
<evidence type="ECO:0000256" key="1">
    <source>
        <dbReference type="ARBA" id="ARBA00022516"/>
    </source>
</evidence>
<keyword evidence="3" id="KW-0752">Steroid biosynthesis</keyword>
<dbReference type="InterPro" id="IPR036291">
    <property type="entry name" value="NAD(P)-bd_dom_sf"/>
</dbReference>
<protein>
    <recommendedName>
        <fullName evidence="9">3-keto sterol reductase</fullName>
    </recommendedName>
</protein>
<keyword evidence="5" id="KW-0443">Lipid metabolism</keyword>
<dbReference type="EMBL" id="NHTK01001298">
    <property type="protein sequence ID" value="PPR00673.1"/>
    <property type="molecule type" value="Genomic_DNA"/>
</dbReference>
<evidence type="ECO:0000256" key="2">
    <source>
        <dbReference type="ARBA" id="ARBA00022857"/>
    </source>
</evidence>
<keyword evidence="2" id="KW-0521">NADP</keyword>
<dbReference type="SUPFAM" id="SSF51735">
    <property type="entry name" value="NAD(P)-binding Rossmann-fold domains"/>
    <property type="match status" value="1"/>
</dbReference>
<evidence type="ECO:0000256" key="3">
    <source>
        <dbReference type="ARBA" id="ARBA00022955"/>
    </source>
</evidence>
<dbReference type="GO" id="GO:0005789">
    <property type="term" value="C:endoplasmic reticulum membrane"/>
    <property type="evidence" value="ECO:0007669"/>
    <property type="project" value="TreeGrafter"/>
</dbReference>
<evidence type="ECO:0000256" key="6">
    <source>
        <dbReference type="ARBA" id="ARBA00023593"/>
    </source>
</evidence>
<evidence type="ECO:0000256" key="5">
    <source>
        <dbReference type="ARBA" id="ARBA00023098"/>
    </source>
</evidence>
<gene>
    <name evidence="7" type="ORF">CVT24_000961</name>
</gene>
<keyword evidence="1" id="KW-0444">Lipid biosynthesis</keyword>
<dbReference type="GO" id="GO:0005741">
    <property type="term" value="C:mitochondrial outer membrane"/>
    <property type="evidence" value="ECO:0007669"/>
    <property type="project" value="TreeGrafter"/>
</dbReference>
<dbReference type="GO" id="GO:0006694">
    <property type="term" value="P:steroid biosynthetic process"/>
    <property type="evidence" value="ECO:0007669"/>
    <property type="project" value="UniProtKB-KW"/>
</dbReference>
<organism evidence="7 8">
    <name type="scientific">Panaeolus cyanescens</name>
    <dbReference type="NCBI Taxonomy" id="181874"/>
    <lineage>
        <taxon>Eukaryota</taxon>
        <taxon>Fungi</taxon>
        <taxon>Dikarya</taxon>
        <taxon>Basidiomycota</taxon>
        <taxon>Agaricomycotina</taxon>
        <taxon>Agaricomycetes</taxon>
        <taxon>Agaricomycetidae</taxon>
        <taxon>Agaricales</taxon>
        <taxon>Agaricineae</taxon>
        <taxon>Galeropsidaceae</taxon>
        <taxon>Panaeolus</taxon>
    </lineage>
</organism>
<name>A0A409YCF6_9AGAR</name>
<dbReference type="PANTHER" id="PTHR43647">
    <property type="entry name" value="DEHYDROGENASE"/>
    <property type="match status" value="1"/>
</dbReference>
<dbReference type="OrthoDB" id="9989144at2759"/>
<keyword evidence="8" id="KW-1185">Reference proteome</keyword>
<keyword evidence="4" id="KW-0560">Oxidoreductase</keyword>
<accession>A0A409YCF6</accession>
<evidence type="ECO:0000313" key="7">
    <source>
        <dbReference type="EMBL" id="PPR00673.1"/>
    </source>
</evidence>
<reference evidence="7 8" key="1">
    <citation type="journal article" date="2018" name="Evol. Lett.">
        <title>Horizontal gene cluster transfer increased hallucinogenic mushroom diversity.</title>
        <authorList>
            <person name="Reynolds H.T."/>
            <person name="Vijayakumar V."/>
            <person name="Gluck-Thaler E."/>
            <person name="Korotkin H.B."/>
            <person name="Matheny P.B."/>
            <person name="Slot J.C."/>
        </authorList>
    </citation>
    <scope>NUCLEOTIDE SEQUENCE [LARGE SCALE GENOMIC DNA]</scope>
    <source>
        <strain evidence="7 8">2629</strain>
    </source>
</reference>
<dbReference type="PANTHER" id="PTHR43647:SF1">
    <property type="entry name" value="3-KETO-STEROID REDUCTASE ERG27"/>
    <property type="match status" value="1"/>
</dbReference>
<dbReference type="AlphaFoldDB" id="A0A409YCF6"/>
<dbReference type="GO" id="GO:0000253">
    <property type="term" value="F:3-beta-hydroxysteroid 3-dehydrogenase (NADP+) activity"/>
    <property type="evidence" value="ECO:0007669"/>
    <property type="project" value="TreeGrafter"/>
</dbReference>
<comment type="caution">
    <text evidence="7">The sequence shown here is derived from an EMBL/GenBank/DDBJ whole genome shotgun (WGS) entry which is preliminary data.</text>
</comment>
<evidence type="ECO:0000313" key="8">
    <source>
        <dbReference type="Proteomes" id="UP000284842"/>
    </source>
</evidence>
<dbReference type="FunCoup" id="A0A409YCF6">
    <property type="interactions" value="48"/>
</dbReference>
<evidence type="ECO:0008006" key="9">
    <source>
        <dbReference type="Google" id="ProtNLM"/>
    </source>
</evidence>
<dbReference type="Proteomes" id="UP000284842">
    <property type="component" value="Unassembled WGS sequence"/>
</dbReference>
<sequence>MSVSTLEDRLVVVVTGANGGVGYGICQRLLTQLVQPNGRDARPQAFAKTAGQPTPHPGYQGLTLVMACRNVEKANVACHELLRWFDEYVQELSTEEGFDEAMARNFVENCEVRVEEVDLASFKSVMQFAARLRVKLPYITHLVFNAGTAPFKDLIYWKAALQFFTDPLGFMTYPNFYSQYSGQISKDNLGWIWQSNLFSHFVMARELQHMLEKSPLEEGSRVIWSSSLEAFPDFYDPRDWQLLKTDHSYECVKYQIDLVGTYLDRQALALSPTPRIRHFVSEPGVCSTSISAALTPYPFMNTIKVWVFFFGRLFLNSPHHPIIPFKAAIVAVHLILAPLLFLPTFANNDPDQAIRFGAQTDRWGAERVGQTPVRRWTDFEDSAKELVDHCDELYQSMKKQLESPHET</sequence>
<dbReference type="STRING" id="181874.A0A409YCF6"/>